<feature type="transmembrane region" description="Helical" evidence="1">
    <location>
        <begin position="65"/>
        <end position="92"/>
    </location>
</feature>
<evidence type="ECO:0000313" key="2">
    <source>
        <dbReference type="EMBL" id="SHH10764.1"/>
    </source>
</evidence>
<gene>
    <name evidence="2" type="ORF">SAMN02745229_00242</name>
</gene>
<dbReference type="AlphaFoldDB" id="A0A1M5Q9D4"/>
<protein>
    <submittedName>
        <fullName evidence="2">Uncharacterized protein</fullName>
    </submittedName>
</protein>
<proteinExistence type="predicted"/>
<dbReference type="STRING" id="1121131.SAMN02745229_00242"/>
<dbReference type="RefSeq" id="WP_242951123.1">
    <property type="nucleotide sequence ID" value="NZ_FQXK01000003.1"/>
</dbReference>
<dbReference type="InterPro" id="IPR046113">
    <property type="entry name" value="DUF6050"/>
</dbReference>
<dbReference type="EMBL" id="FQXK01000003">
    <property type="protein sequence ID" value="SHH10764.1"/>
    <property type="molecule type" value="Genomic_DNA"/>
</dbReference>
<sequence length="106" mass="11630">MSERLSAMLFKVIIPLAAIGFMVMFCYPVCNKPEGFDFFLFWILVGFPFGIRRMWLWLIPRNYGIAGSLGVIALDCIIGGIIGGFVAVVTVVKAGITTLQVIAGRL</sequence>
<feature type="transmembrane region" description="Helical" evidence="1">
    <location>
        <begin position="6"/>
        <end position="27"/>
    </location>
</feature>
<accession>A0A1M5Q9D4</accession>
<name>A0A1M5Q9D4_BUTFI</name>
<keyword evidence="1" id="KW-1133">Transmembrane helix</keyword>
<keyword evidence="3" id="KW-1185">Reference proteome</keyword>
<feature type="transmembrane region" description="Helical" evidence="1">
    <location>
        <begin position="39"/>
        <end position="59"/>
    </location>
</feature>
<dbReference type="GeneID" id="89509011"/>
<organism evidence="2 3">
    <name type="scientific">Butyrivibrio fibrisolvens DSM 3071</name>
    <dbReference type="NCBI Taxonomy" id="1121131"/>
    <lineage>
        <taxon>Bacteria</taxon>
        <taxon>Bacillati</taxon>
        <taxon>Bacillota</taxon>
        <taxon>Clostridia</taxon>
        <taxon>Lachnospirales</taxon>
        <taxon>Lachnospiraceae</taxon>
        <taxon>Butyrivibrio</taxon>
    </lineage>
</organism>
<keyword evidence="1" id="KW-0812">Transmembrane</keyword>
<evidence type="ECO:0000313" key="3">
    <source>
        <dbReference type="Proteomes" id="UP000184278"/>
    </source>
</evidence>
<keyword evidence="1" id="KW-0472">Membrane</keyword>
<reference evidence="3" key="1">
    <citation type="submission" date="2016-11" db="EMBL/GenBank/DDBJ databases">
        <authorList>
            <person name="Varghese N."/>
            <person name="Submissions S."/>
        </authorList>
    </citation>
    <scope>NUCLEOTIDE SEQUENCE [LARGE SCALE GENOMIC DNA]</scope>
    <source>
        <strain evidence="3">DSM 3071</strain>
    </source>
</reference>
<dbReference type="Pfam" id="PF19517">
    <property type="entry name" value="DUF6050"/>
    <property type="match status" value="1"/>
</dbReference>
<dbReference type="Proteomes" id="UP000184278">
    <property type="component" value="Unassembled WGS sequence"/>
</dbReference>
<evidence type="ECO:0000256" key="1">
    <source>
        <dbReference type="SAM" id="Phobius"/>
    </source>
</evidence>